<name>A0ABQ5JFG1_9LACO</name>
<evidence type="ECO:0000313" key="2">
    <source>
        <dbReference type="EMBL" id="GKS80581.1"/>
    </source>
</evidence>
<keyword evidence="3" id="KW-1185">Reference proteome</keyword>
<proteinExistence type="predicted"/>
<feature type="domain" description="Csm6 CARF" evidence="1">
    <location>
        <begin position="79"/>
        <end position="171"/>
    </location>
</feature>
<dbReference type="Gene3D" id="3.40.50.10770">
    <property type="entry name" value="Hypothetical protein VC1899 like domain (Restriction endonuclease-like)"/>
    <property type="match status" value="1"/>
</dbReference>
<dbReference type="InterPro" id="IPR053955">
    <property type="entry name" value="Csm6_CARF"/>
</dbReference>
<gene>
    <name evidence="2" type="ORF">LPAF129_02660</name>
</gene>
<accession>A0ABQ5JFG1</accession>
<protein>
    <recommendedName>
        <fullName evidence="1">Csm6 CARF domain-containing protein</fullName>
    </recommendedName>
</protein>
<organism evidence="2 3">
    <name type="scientific">Ligilactobacillus pabuli</name>
    <dbReference type="NCBI Taxonomy" id="2886039"/>
    <lineage>
        <taxon>Bacteria</taxon>
        <taxon>Bacillati</taxon>
        <taxon>Bacillota</taxon>
        <taxon>Bacilli</taxon>
        <taxon>Lactobacillales</taxon>
        <taxon>Lactobacillaceae</taxon>
        <taxon>Ligilactobacillus</taxon>
    </lineage>
</organism>
<comment type="caution">
    <text evidence="2">The sequence shown here is derived from an EMBL/GenBank/DDBJ whole genome shotgun (WGS) entry which is preliminary data.</text>
</comment>
<sequence>MGKTVLLSCVGDSDPIRQNHDGALLHIARCKKPEKIVLLQSERSLSKKTRIIAALNSIPDYHPEVIDDPYIIQDSEVYLFDRMFEIIDEKVEKYSQQLVDDEQLILNLTSGTAAMIAAMFSVNRIKGLNVSAVQVTTPVKDSNKAVAHDSNVAIDELIASNLDNEENYQNRIVEDHAKRYGQEVLKKQARNYVKSYNYEAVFKLVSDKEMAFVSKRKTKRIQNIIKKINNCLRYQKNLPETEKLNLNSIEVDLLNEYLVIILQGKRQFISEVLMRVASLTESAAQIYLNNTYGDVIKMSDDGRAYLNVEKYPEIAEKQHGHEYNTQNLYGYAITLSMLESKLASAKHLESDSIFTKHLKNVLENKQVRNTVSHTLNEVSKNSVELASILKDCYYLTFVALNVSKDWNNYFEEENRQLMQLLA</sequence>
<reference evidence="2" key="1">
    <citation type="journal article" date="2022" name="Int. J. Syst. Evol. Microbiol.">
        <title>A novel species of lactic acid bacteria, Ligilactobacillus pabuli sp. nov., isolated from alfalfa silage.</title>
        <authorList>
            <person name="Tohno M."/>
            <person name="Tanizawa Y."/>
            <person name="Sawada H."/>
            <person name="Sakamoto M."/>
            <person name="Ohkuma M."/>
            <person name="Kobayashi H."/>
        </authorList>
    </citation>
    <scope>NUCLEOTIDE SEQUENCE</scope>
    <source>
        <strain evidence="2">AF129</strain>
    </source>
</reference>
<dbReference type="Proteomes" id="UP001055149">
    <property type="component" value="Unassembled WGS sequence"/>
</dbReference>
<dbReference type="RefSeq" id="WP_244054264.1">
    <property type="nucleotide sequence ID" value="NZ_BQXH01000002.1"/>
</dbReference>
<dbReference type="InterPro" id="IPR013489">
    <property type="entry name" value="CRISPR-assoc_prot_Csm6"/>
</dbReference>
<dbReference type="Pfam" id="PF22208">
    <property type="entry name" value="Cas_Csm6_CARF"/>
    <property type="match status" value="1"/>
</dbReference>
<dbReference type="NCBIfam" id="TIGR02672">
    <property type="entry name" value="cas_csm6"/>
    <property type="match status" value="1"/>
</dbReference>
<evidence type="ECO:0000313" key="3">
    <source>
        <dbReference type="Proteomes" id="UP001055149"/>
    </source>
</evidence>
<evidence type="ECO:0000259" key="1">
    <source>
        <dbReference type="Pfam" id="PF22208"/>
    </source>
</evidence>
<dbReference type="EMBL" id="BQXH01000002">
    <property type="protein sequence ID" value="GKS80581.1"/>
    <property type="molecule type" value="Genomic_DNA"/>
</dbReference>